<evidence type="ECO:0000259" key="4">
    <source>
        <dbReference type="Pfam" id="PF00931"/>
    </source>
</evidence>
<evidence type="ECO:0000256" key="3">
    <source>
        <dbReference type="ARBA" id="ARBA00022821"/>
    </source>
</evidence>
<dbReference type="InterPro" id="IPR055414">
    <property type="entry name" value="LRR_R13L4/SHOC2-like"/>
</dbReference>
<evidence type="ECO:0000313" key="9">
    <source>
        <dbReference type="Proteomes" id="UP001324115"/>
    </source>
</evidence>
<keyword evidence="9" id="KW-1185">Reference proteome</keyword>
<dbReference type="InterPro" id="IPR032675">
    <property type="entry name" value="LRR_dom_sf"/>
</dbReference>
<dbReference type="Pfam" id="PF00931">
    <property type="entry name" value="NB-ARC"/>
    <property type="match status" value="1"/>
</dbReference>
<keyword evidence="3" id="KW-0611">Plant defense</keyword>
<evidence type="ECO:0000259" key="7">
    <source>
        <dbReference type="Pfam" id="PF23598"/>
    </source>
</evidence>
<organism evidence="8 9">
    <name type="scientific">Quercus rubra</name>
    <name type="common">Northern red oak</name>
    <name type="synonym">Quercus borealis</name>
    <dbReference type="NCBI Taxonomy" id="3512"/>
    <lineage>
        <taxon>Eukaryota</taxon>
        <taxon>Viridiplantae</taxon>
        <taxon>Streptophyta</taxon>
        <taxon>Embryophyta</taxon>
        <taxon>Tracheophyta</taxon>
        <taxon>Spermatophyta</taxon>
        <taxon>Magnoliopsida</taxon>
        <taxon>eudicotyledons</taxon>
        <taxon>Gunneridae</taxon>
        <taxon>Pentapetalae</taxon>
        <taxon>rosids</taxon>
        <taxon>fabids</taxon>
        <taxon>Fagales</taxon>
        <taxon>Fagaceae</taxon>
        <taxon>Quercus</taxon>
    </lineage>
</organism>
<keyword evidence="1" id="KW-0677">Repeat</keyword>
<evidence type="ECO:0000259" key="5">
    <source>
        <dbReference type="Pfam" id="PF18052"/>
    </source>
</evidence>
<dbReference type="Pfam" id="PF23598">
    <property type="entry name" value="LRR_14"/>
    <property type="match status" value="1"/>
</dbReference>
<dbReference type="EMBL" id="JAXUIC010000011">
    <property type="protein sequence ID" value="KAK4562451.1"/>
    <property type="molecule type" value="Genomic_DNA"/>
</dbReference>
<protein>
    <submittedName>
        <fullName evidence="8">Uncharacterized protein</fullName>
    </submittedName>
</protein>
<dbReference type="Gene3D" id="1.10.10.10">
    <property type="entry name" value="Winged helix-like DNA-binding domain superfamily/Winged helix DNA-binding domain"/>
    <property type="match status" value="1"/>
</dbReference>
<dbReference type="InterPro" id="IPR036388">
    <property type="entry name" value="WH-like_DNA-bd_sf"/>
</dbReference>
<gene>
    <name evidence="8" type="ORF">RGQ29_005086</name>
</gene>
<dbReference type="Gene3D" id="3.40.50.300">
    <property type="entry name" value="P-loop containing nucleotide triphosphate hydrolases"/>
    <property type="match status" value="1"/>
</dbReference>
<sequence>MAEAVVSVAATTLGKLLLEEGVYLSGVRDKVEELKTELIRMQCFLTDADAWQSELATVKQGVAEMKELAYAAQDIIEKYANTVATRKGGGVQKTLKRCCCILDEGITVRGVGLKIDAFKTKISNLETSFRNNGIRESIIGGKLSPLNASQRSERQTFPRLEHDVVGFGDDLNKLVEFLLREEEGNRVASICGMGGLGKTTLAKMVYNHHKIEQHFVSRAWVYISQQCQRRLIWEEILIKVLSPTKEERNEIQKLTDEEIVDKLCNFQKERKCLVILDDIWNVETWNSLSHLFPNKDTSSKILLTSRNKEVPQSVDPRGFLHELQCLNKGRSQELLEKIATSWKEDPVTKTYMDKFGKKMIRYCGGLPLAITILGKVLATKQTQEEWEEVLKHVKSHLYEEKDLLEVNKVLALSYNDLPSNLKACFLYLGHFPRNFEIPTKEVIRMWMGEGFISQIQHGGTRNDTMEEDVGERYIRELEQRFMVQVGKRGSLGRIKTCRIHDLMRYCCQSKVQDEKFLHTIDVFSMKQREVSNGNVRRLSIISESGNNSLEVMNFNDYPQVRSVLHLLHPCDLSYFKGSRFKKLKSARVLHLENFKNTNGKLPKDIGCLIHLKYLSLKNSHINKVPSSIGNLWGLEILDLRSNCMRVPNVFKNMEKLKHLYLPYDYWVWPVWAKLELANLCHLQTLVNVQHINIQISRELKFNRLQVLQVRTNNQVLQVTSNKRAQVAIQKLVSCSPDMNKLSLRVFIKKLPSQFSPNLAKLTLCETGLENDPMPTLEKLSNLKILRLLSQSFKGKKMVCSKRGFLQLKSLVLCHLKRLEEWTVEDGALLSLCTLEIEDCKKLETIPDGLSFITTLQELKIINMLLSFKESLDEGGLDFDKVQHVPSVLFHNCEQ</sequence>
<dbReference type="InterPro" id="IPR038005">
    <property type="entry name" value="RX-like_CC"/>
</dbReference>
<dbReference type="FunFam" id="3.40.50.300:FF:001091">
    <property type="entry name" value="Probable disease resistance protein At1g61300"/>
    <property type="match status" value="1"/>
</dbReference>
<dbReference type="InterPro" id="IPR042197">
    <property type="entry name" value="Apaf_helical"/>
</dbReference>
<dbReference type="PANTHER" id="PTHR23155">
    <property type="entry name" value="DISEASE RESISTANCE PROTEIN RP"/>
    <property type="match status" value="1"/>
</dbReference>
<evidence type="ECO:0000256" key="2">
    <source>
        <dbReference type="ARBA" id="ARBA00022741"/>
    </source>
</evidence>
<dbReference type="PANTHER" id="PTHR23155:SF1185">
    <property type="entry name" value="DISEASE RESISTANCE RPP8-LIKE PROTEIN 3-RELATED"/>
    <property type="match status" value="1"/>
</dbReference>
<dbReference type="PRINTS" id="PR00364">
    <property type="entry name" value="DISEASERSIST"/>
</dbReference>
<dbReference type="FunFam" id="1.10.10.10:FF:000322">
    <property type="entry name" value="Probable disease resistance protein At1g63360"/>
    <property type="match status" value="1"/>
</dbReference>
<dbReference type="GO" id="GO:0098542">
    <property type="term" value="P:defense response to other organism"/>
    <property type="evidence" value="ECO:0007669"/>
    <property type="project" value="TreeGrafter"/>
</dbReference>
<dbReference type="SUPFAM" id="SSF52058">
    <property type="entry name" value="L domain-like"/>
    <property type="match status" value="1"/>
</dbReference>
<evidence type="ECO:0000313" key="8">
    <source>
        <dbReference type="EMBL" id="KAK4562451.1"/>
    </source>
</evidence>
<dbReference type="Pfam" id="PF18052">
    <property type="entry name" value="Rx_N"/>
    <property type="match status" value="1"/>
</dbReference>
<dbReference type="InterPro" id="IPR058922">
    <property type="entry name" value="WHD_DRP"/>
</dbReference>
<proteinExistence type="predicted"/>
<dbReference type="SUPFAM" id="SSF52540">
    <property type="entry name" value="P-loop containing nucleoside triphosphate hydrolases"/>
    <property type="match status" value="1"/>
</dbReference>
<accession>A0AAN7E3C5</accession>
<feature type="domain" description="Disease resistance protein winged helix" evidence="6">
    <location>
        <begin position="431"/>
        <end position="504"/>
    </location>
</feature>
<dbReference type="InterPro" id="IPR002182">
    <property type="entry name" value="NB-ARC"/>
</dbReference>
<dbReference type="Proteomes" id="UP001324115">
    <property type="component" value="Unassembled WGS sequence"/>
</dbReference>
<name>A0AAN7E3C5_QUERU</name>
<dbReference type="InterPro" id="IPR044974">
    <property type="entry name" value="Disease_R_plants"/>
</dbReference>
<keyword evidence="2" id="KW-0547">Nucleotide-binding</keyword>
<dbReference type="FunFam" id="1.10.8.430:FF:000003">
    <property type="entry name" value="Probable disease resistance protein At5g66910"/>
    <property type="match status" value="1"/>
</dbReference>
<evidence type="ECO:0000256" key="1">
    <source>
        <dbReference type="ARBA" id="ARBA00022737"/>
    </source>
</evidence>
<feature type="domain" description="NB-ARC" evidence="4">
    <location>
        <begin position="169"/>
        <end position="341"/>
    </location>
</feature>
<comment type="caution">
    <text evidence="8">The sequence shown here is derived from an EMBL/GenBank/DDBJ whole genome shotgun (WGS) entry which is preliminary data.</text>
</comment>
<dbReference type="AlphaFoldDB" id="A0AAN7E3C5"/>
<reference evidence="8 9" key="1">
    <citation type="journal article" date="2023" name="G3 (Bethesda)">
        <title>A haplotype-resolved chromosome-scale genome for Quercus rubra L. provides insights into the genetics of adaptive traits for red oak species.</title>
        <authorList>
            <person name="Kapoor B."/>
            <person name="Jenkins J."/>
            <person name="Schmutz J."/>
            <person name="Zhebentyayeva T."/>
            <person name="Kuelheim C."/>
            <person name="Coggeshall M."/>
            <person name="Heim C."/>
            <person name="Lasky J.R."/>
            <person name="Leites L."/>
            <person name="Islam-Faridi N."/>
            <person name="Romero-Severson J."/>
            <person name="DeLeo V.L."/>
            <person name="Lucas S.M."/>
            <person name="Lazic D."/>
            <person name="Gailing O."/>
            <person name="Carlson J."/>
            <person name="Staton M."/>
        </authorList>
    </citation>
    <scope>NUCLEOTIDE SEQUENCE [LARGE SCALE GENOMIC DNA]</scope>
    <source>
        <strain evidence="8">Pseudo-F2</strain>
    </source>
</reference>
<dbReference type="Gene3D" id="1.10.8.430">
    <property type="entry name" value="Helical domain of apoptotic protease-activating factors"/>
    <property type="match status" value="1"/>
</dbReference>
<dbReference type="Gene3D" id="3.80.10.10">
    <property type="entry name" value="Ribonuclease Inhibitor"/>
    <property type="match status" value="2"/>
</dbReference>
<feature type="domain" description="Disease resistance N-terminal" evidence="5">
    <location>
        <begin position="5"/>
        <end position="91"/>
    </location>
</feature>
<dbReference type="InterPro" id="IPR041118">
    <property type="entry name" value="Rx_N"/>
</dbReference>
<dbReference type="Pfam" id="PF23559">
    <property type="entry name" value="WHD_DRP"/>
    <property type="match status" value="1"/>
</dbReference>
<dbReference type="InterPro" id="IPR027417">
    <property type="entry name" value="P-loop_NTPase"/>
</dbReference>
<dbReference type="CDD" id="cd14798">
    <property type="entry name" value="RX-CC_like"/>
    <property type="match status" value="1"/>
</dbReference>
<dbReference type="GO" id="GO:0043531">
    <property type="term" value="F:ADP binding"/>
    <property type="evidence" value="ECO:0007669"/>
    <property type="project" value="InterPro"/>
</dbReference>
<evidence type="ECO:0000259" key="6">
    <source>
        <dbReference type="Pfam" id="PF23559"/>
    </source>
</evidence>
<dbReference type="Gene3D" id="1.20.5.4130">
    <property type="match status" value="1"/>
</dbReference>
<feature type="domain" description="Disease resistance R13L4/SHOC-2-like LRR" evidence="7">
    <location>
        <begin position="559"/>
        <end position="732"/>
    </location>
</feature>